<gene>
    <name evidence="4" type="ORF">ULMA_25790</name>
</gene>
<dbReference type="PRINTS" id="PR00455">
    <property type="entry name" value="HTHTETR"/>
</dbReference>
<dbReference type="Pfam" id="PF00440">
    <property type="entry name" value="TetR_N"/>
    <property type="match status" value="1"/>
</dbReference>
<comment type="caution">
    <text evidence="4">The sequence shown here is derived from an EMBL/GenBank/DDBJ whole genome shotgun (WGS) entry which is preliminary data.</text>
</comment>
<protein>
    <recommendedName>
        <fullName evidence="3">HTH tetR-type domain-containing protein</fullName>
    </recommendedName>
</protein>
<accession>A0A5J4J3S9</accession>
<sequence length="204" mass="23708">MITKAELLKCSIEMFTEIGSKHVTLDELANELGISKKTIYTFYKNKHDLVTASLECILGDFKKDINTIISENSNDPVLSVILIYEKGFGYLKYFKPSFLFGLEKYYPKASAKFYDFIEDFSSNVVFRLLRQAQENGSVKKNINLELLVKIYFFRMDNIVFKGNDLFDIYSKEDIFKYLIVYNLKGIITDGYTNPYFEEKSVSHS</sequence>
<dbReference type="InterPro" id="IPR009057">
    <property type="entry name" value="Homeodomain-like_sf"/>
</dbReference>
<dbReference type="RefSeq" id="WP_151674907.1">
    <property type="nucleotide sequence ID" value="NZ_BKCG01000008.1"/>
</dbReference>
<dbReference type="SUPFAM" id="SSF46689">
    <property type="entry name" value="Homeodomain-like"/>
    <property type="match status" value="1"/>
</dbReference>
<feature type="domain" description="HTH tetR-type" evidence="3">
    <location>
        <begin position="1"/>
        <end position="61"/>
    </location>
</feature>
<feature type="DNA-binding region" description="H-T-H motif" evidence="2">
    <location>
        <begin position="24"/>
        <end position="43"/>
    </location>
</feature>
<evidence type="ECO:0000313" key="4">
    <source>
        <dbReference type="EMBL" id="GER60471.1"/>
    </source>
</evidence>
<reference evidence="4 5" key="1">
    <citation type="submission" date="2019-08" db="EMBL/GenBank/DDBJ databases">
        <title>Draft genome sequence of Ulvibacter marinus type strain NBRC 109484.</title>
        <authorList>
            <person name="Kawano K."/>
            <person name="Ushijima N."/>
            <person name="Kihara M."/>
            <person name="Itoh H."/>
        </authorList>
    </citation>
    <scope>NUCLEOTIDE SEQUENCE [LARGE SCALE GENOMIC DNA]</scope>
    <source>
        <strain evidence="4 5">NBRC 109484</strain>
    </source>
</reference>
<proteinExistence type="predicted"/>
<evidence type="ECO:0000256" key="1">
    <source>
        <dbReference type="ARBA" id="ARBA00023125"/>
    </source>
</evidence>
<dbReference type="EMBL" id="BKCG01000008">
    <property type="protein sequence ID" value="GER60471.1"/>
    <property type="molecule type" value="Genomic_DNA"/>
</dbReference>
<dbReference type="InterPro" id="IPR001647">
    <property type="entry name" value="HTH_TetR"/>
</dbReference>
<evidence type="ECO:0000259" key="3">
    <source>
        <dbReference type="PROSITE" id="PS50977"/>
    </source>
</evidence>
<evidence type="ECO:0000256" key="2">
    <source>
        <dbReference type="PROSITE-ProRule" id="PRU00335"/>
    </source>
</evidence>
<dbReference type="GO" id="GO:0003677">
    <property type="term" value="F:DNA binding"/>
    <property type="evidence" value="ECO:0007669"/>
    <property type="project" value="UniProtKB-UniRule"/>
</dbReference>
<dbReference type="Proteomes" id="UP000326509">
    <property type="component" value="Unassembled WGS sequence"/>
</dbReference>
<keyword evidence="1 2" id="KW-0238">DNA-binding</keyword>
<organism evidence="4 5">
    <name type="scientific">Patiriisocius marinus</name>
    <dbReference type="NCBI Taxonomy" id="1397112"/>
    <lineage>
        <taxon>Bacteria</taxon>
        <taxon>Pseudomonadati</taxon>
        <taxon>Bacteroidota</taxon>
        <taxon>Flavobacteriia</taxon>
        <taxon>Flavobacteriales</taxon>
        <taxon>Flavobacteriaceae</taxon>
        <taxon>Patiriisocius</taxon>
    </lineage>
</organism>
<name>A0A5J4J3S9_9FLAO</name>
<dbReference type="PROSITE" id="PS50977">
    <property type="entry name" value="HTH_TETR_2"/>
    <property type="match status" value="1"/>
</dbReference>
<dbReference type="AlphaFoldDB" id="A0A5J4J3S9"/>
<evidence type="ECO:0000313" key="5">
    <source>
        <dbReference type="Proteomes" id="UP000326509"/>
    </source>
</evidence>
<dbReference type="OrthoDB" id="881297at2"/>
<dbReference type="Gene3D" id="1.10.357.10">
    <property type="entry name" value="Tetracycline Repressor, domain 2"/>
    <property type="match status" value="1"/>
</dbReference>
<keyword evidence="5" id="KW-1185">Reference proteome</keyword>